<feature type="region of interest" description="Disordered" evidence="7">
    <location>
        <begin position="721"/>
        <end position="761"/>
    </location>
</feature>
<evidence type="ECO:0000256" key="6">
    <source>
        <dbReference type="RuleBase" id="RU361180"/>
    </source>
</evidence>
<dbReference type="GO" id="GO:0005993">
    <property type="term" value="P:trehalose catabolic process"/>
    <property type="evidence" value="ECO:0007669"/>
    <property type="project" value="TreeGrafter"/>
</dbReference>
<feature type="signal peptide" evidence="9">
    <location>
        <begin position="1"/>
        <end position="29"/>
    </location>
</feature>
<keyword evidence="8" id="KW-0472">Membrane</keyword>
<comment type="similarity">
    <text evidence="1 6">Belongs to the glycosyl hydrolase 37 family.</text>
</comment>
<keyword evidence="10" id="KW-1185">Reference proteome</keyword>
<dbReference type="PANTHER" id="PTHR23403:SF5">
    <property type="entry name" value="TREHALASE"/>
    <property type="match status" value="1"/>
</dbReference>
<feature type="chain" id="PRO_5036850749" description="Trehalase" evidence="9">
    <location>
        <begin position="30"/>
        <end position="787"/>
    </location>
</feature>
<evidence type="ECO:0000256" key="5">
    <source>
        <dbReference type="ARBA" id="ARBA00023295"/>
    </source>
</evidence>
<dbReference type="EC" id="3.2.1.28" evidence="2 6"/>
<evidence type="ECO:0000256" key="8">
    <source>
        <dbReference type="SAM" id="Phobius"/>
    </source>
</evidence>
<keyword evidence="5 6" id="KW-0326">Glycosidase</keyword>
<evidence type="ECO:0000256" key="9">
    <source>
        <dbReference type="SAM" id="SignalP"/>
    </source>
</evidence>
<feature type="transmembrane region" description="Helical" evidence="8">
    <location>
        <begin position="765"/>
        <end position="785"/>
    </location>
</feature>
<dbReference type="InterPro" id="IPR018232">
    <property type="entry name" value="Glyco_hydro_37_CS"/>
</dbReference>
<dbReference type="InterPro" id="IPR008928">
    <property type="entry name" value="6-hairpin_glycosidase_sf"/>
</dbReference>
<organism evidence="10 11">
    <name type="scientific">Meloidogyne incognita</name>
    <name type="common">Southern root-knot nematode worm</name>
    <name type="synonym">Oxyuris incognita</name>
    <dbReference type="NCBI Taxonomy" id="6306"/>
    <lineage>
        <taxon>Eukaryota</taxon>
        <taxon>Metazoa</taxon>
        <taxon>Ecdysozoa</taxon>
        <taxon>Nematoda</taxon>
        <taxon>Chromadorea</taxon>
        <taxon>Rhabditida</taxon>
        <taxon>Tylenchina</taxon>
        <taxon>Tylenchomorpha</taxon>
        <taxon>Tylenchoidea</taxon>
        <taxon>Meloidogynidae</taxon>
        <taxon>Meloidogyninae</taxon>
        <taxon>Meloidogyne</taxon>
        <taxon>Meloidogyne incognita group</taxon>
    </lineage>
</organism>
<protein>
    <recommendedName>
        <fullName evidence="3 6">Trehalase</fullName>
        <ecNumber evidence="2 6">3.2.1.28</ecNumber>
    </recommendedName>
    <alternativeName>
        <fullName evidence="6">Alpha-trehalose glucohydrolase</fullName>
    </alternativeName>
</protein>
<keyword evidence="4 6" id="KW-0378">Hydrolase</keyword>
<dbReference type="AlphaFoldDB" id="A0A914L888"/>
<dbReference type="PROSITE" id="PS00928">
    <property type="entry name" value="TREHALASE_2"/>
    <property type="match status" value="1"/>
</dbReference>
<proteinExistence type="inferred from homology"/>
<keyword evidence="8" id="KW-1133">Transmembrane helix</keyword>
<evidence type="ECO:0000256" key="1">
    <source>
        <dbReference type="ARBA" id="ARBA00005615"/>
    </source>
</evidence>
<dbReference type="InterPro" id="IPR001661">
    <property type="entry name" value="Glyco_hydro_37"/>
</dbReference>
<dbReference type="Pfam" id="PF01204">
    <property type="entry name" value="Trehalase"/>
    <property type="match status" value="1"/>
</dbReference>
<accession>A0A914L888</accession>
<dbReference type="Gene3D" id="1.50.10.10">
    <property type="match status" value="1"/>
</dbReference>
<dbReference type="GO" id="GO:0004555">
    <property type="term" value="F:alpha,alpha-trehalase activity"/>
    <property type="evidence" value="ECO:0007669"/>
    <property type="project" value="UniProtKB-EC"/>
</dbReference>
<feature type="compositionally biased region" description="Low complexity" evidence="7">
    <location>
        <begin position="735"/>
        <end position="745"/>
    </location>
</feature>
<evidence type="ECO:0000313" key="10">
    <source>
        <dbReference type="Proteomes" id="UP000887563"/>
    </source>
</evidence>
<evidence type="ECO:0000256" key="3">
    <source>
        <dbReference type="ARBA" id="ARBA00019905"/>
    </source>
</evidence>
<name>A0A914L888_MELIC</name>
<evidence type="ECO:0000256" key="7">
    <source>
        <dbReference type="SAM" id="MobiDB-lite"/>
    </source>
</evidence>
<reference evidence="11" key="1">
    <citation type="submission" date="2022-11" db="UniProtKB">
        <authorList>
            <consortium name="WormBaseParasite"/>
        </authorList>
    </citation>
    <scope>IDENTIFICATION</scope>
</reference>
<evidence type="ECO:0000256" key="2">
    <source>
        <dbReference type="ARBA" id="ARBA00012757"/>
    </source>
</evidence>
<dbReference type="PANTHER" id="PTHR23403">
    <property type="entry name" value="TREHALASE"/>
    <property type="match status" value="1"/>
</dbReference>
<dbReference type="InterPro" id="IPR012341">
    <property type="entry name" value="6hp_glycosidase-like_sf"/>
</dbReference>
<keyword evidence="8" id="KW-0812">Transmembrane</keyword>
<dbReference type="SUPFAM" id="SSF48208">
    <property type="entry name" value="Six-hairpin glycosidases"/>
    <property type="match status" value="1"/>
</dbReference>
<dbReference type="Proteomes" id="UP000887563">
    <property type="component" value="Unplaced"/>
</dbReference>
<dbReference type="WBParaSite" id="Minc3s00333g10409">
    <property type="protein sequence ID" value="Minc3s00333g10409"/>
    <property type="gene ID" value="Minc3s00333g10409"/>
</dbReference>
<dbReference type="PRINTS" id="PR00744">
    <property type="entry name" value="GLHYDRLASE37"/>
</dbReference>
<comment type="catalytic activity">
    <reaction evidence="6">
        <text>alpha,alpha-trehalose + H2O = alpha-D-glucose + beta-D-glucose</text>
        <dbReference type="Rhea" id="RHEA:32675"/>
        <dbReference type="ChEBI" id="CHEBI:15377"/>
        <dbReference type="ChEBI" id="CHEBI:15903"/>
        <dbReference type="ChEBI" id="CHEBI:16551"/>
        <dbReference type="ChEBI" id="CHEBI:17925"/>
        <dbReference type="EC" id="3.2.1.28"/>
    </reaction>
</comment>
<dbReference type="PROSITE" id="PS00927">
    <property type="entry name" value="TREHALASE_1"/>
    <property type="match status" value="1"/>
</dbReference>
<sequence>MGESTQHKRPQFLLLLLLSCILFISNSQALEHPKRLILNNNDNETPKIISRHSDDNSENSSDDSEILTKNKSTIILPRPPFEEIEFSLKNVSNDLNIKDNLNLTSSVINSEDEKDVATNGIISCDLGDDTILEAKESIAVCSANSENWHIYCAGKLLEAVNYHQLLEENDSKEFVDRPLKKNASIVIEEFDKLFGENVSVHDIPKQNLSRFLEENFDHAGGELKECTPEDWTPVPAELERIKDDTLRSWAMELNSIWKDLCRVIPEEIKDTRDRHSLIYVKNPFIIPGGRFREFYYWDAYWIIKGLIVSGMTTSVRLMIENFLDIVDKFGFVPNGGRIYYAKRSQPPFLTMMVYEYFEATHDYDFIKKALPILEKEMEFWTNERGIEVPIGDKTYRMFQYRVGCNVPRPESFCEDVRLVKQKTKVEDKRQIWRDLSSAAESGWDFSSRWMKNPEKPKLVDIETTNIVPVDLNAYICGNYEILSHLYLQLGEKLKKIQLFNPALLSENNSKAFEYHTKHYEFRENFQKVFFVQHDRETAGWYDYNLRKKDHNKNFYATIAIPLFTRCYHSIDLQQSERIFRTMETAGVFKEPGGIPTSMIKSHQQWDYPNGWPPLNHMIIEGLRRSDNKLMQKKAFWLATKWVLSNYRVYRNDSPKGKMWEKYEVNKFKPNKGVGGEYQVQAGFGWTNGVILDLLTTFGDRIEFKNDLEMNPNAVAKEVISNEPPNLPDVGGGNLQQNNTQQQNQTIDTRESSLLKQGSSSNGSRMTLSLAFLCLCTLISILVHFYTL</sequence>
<evidence type="ECO:0000313" key="11">
    <source>
        <dbReference type="WBParaSite" id="Minc3s00333g10409"/>
    </source>
</evidence>
<evidence type="ECO:0000256" key="4">
    <source>
        <dbReference type="ARBA" id="ARBA00022801"/>
    </source>
</evidence>
<keyword evidence="9" id="KW-0732">Signal</keyword>